<evidence type="ECO:0000256" key="3">
    <source>
        <dbReference type="ARBA" id="ARBA00022833"/>
    </source>
</evidence>
<dbReference type="Gene3D" id="3.40.1050.10">
    <property type="entry name" value="Carbonic anhydrase"/>
    <property type="match status" value="1"/>
</dbReference>
<evidence type="ECO:0000256" key="6">
    <source>
        <dbReference type="ARBA" id="ARBA00048348"/>
    </source>
</evidence>
<sequence>MANAQASGFPQQVWEALKEGNRRFREELYLRPHQDAPTRFAMRSGQHPRAVVLACSDSRVPVEIVFDCGLGDLFIVRTAGEILDSAVLGSIEFAIRGLGVDLLVVLGHESCGAVKAASAALREGTVPDGWQRTLVEKVAPALMTARAQGKTDPADFERAHLAGVLEQLRERLSGMDELVASGKLGVVGLRYLLKDSSLEVLETYGVTA</sequence>
<dbReference type="InterPro" id="IPR001765">
    <property type="entry name" value="Carbonic_anhydrase"/>
</dbReference>
<gene>
    <name evidence="8" type="ORF">CATYP_09005</name>
</gene>
<protein>
    <recommendedName>
        <fullName evidence="2 7">Carbonic anhydrase</fullName>
        <ecNumber evidence="2 7">4.2.1.1</ecNumber>
    </recommendedName>
    <alternativeName>
        <fullName evidence="7">Carbonate dehydratase</fullName>
    </alternativeName>
</protein>
<keyword evidence="9" id="KW-1185">Reference proteome</keyword>
<dbReference type="InterPro" id="IPR015892">
    <property type="entry name" value="Carbonic_anhydrase_CS"/>
</dbReference>
<reference evidence="8 9" key="1">
    <citation type="submission" date="2014-07" db="EMBL/GenBank/DDBJ databases">
        <title>Complete genome sequence of Corynebacterium atypicum DSM 44849: identifiction of the mycolic acid biosynthesis genes.</title>
        <authorList>
            <person name="Tippelt A."/>
            <person name="Mollmann S."/>
            <person name="Albersmeier A."/>
            <person name="Jaenicke S."/>
            <person name="Ruckert C."/>
            <person name="Tauch A."/>
        </authorList>
    </citation>
    <scope>NUCLEOTIDE SEQUENCE [LARGE SCALE GENOMIC DNA]</scope>
    <source>
        <strain evidence="8 9">R2070</strain>
    </source>
</reference>
<dbReference type="CDD" id="cd03378">
    <property type="entry name" value="beta_CA_cladeC"/>
    <property type="match status" value="1"/>
</dbReference>
<comment type="similarity">
    <text evidence="1 7">Belongs to the beta-class carbonic anhydrase family.</text>
</comment>
<name>A0ABM5QPM4_9CORY</name>
<comment type="catalytic activity">
    <reaction evidence="6 7">
        <text>hydrogencarbonate + H(+) = CO2 + H2O</text>
        <dbReference type="Rhea" id="RHEA:10748"/>
        <dbReference type="ChEBI" id="CHEBI:15377"/>
        <dbReference type="ChEBI" id="CHEBI:15378"/>
        <dbReference type="ChEBI" id="CHEBI:16526"/>
        <dbReference type="ChEBI" id="CHEBI:17544"/>
        <dbReference type="EC" id="4.2.1.1"/>
    </reaction>
</comment>
<evidence type="ECO:0000256" key="7">
    <source>
        <dbReference type="RuleBase" id="RU003956"/>
    </source>
</evidence>
<organism evidence="8 9">
    <name type="scientific">Corynebacterium atypicum</name>
    <dbReference type="NCBI Taxonomy" id="191610"/>
    <lineage>
        <taxon>Bacteria</taxon>
        <taxon>Bacillati</taxon>
        <taxon>Actinomycetota</taxon>
        <taxon>Actinomycetes</taxon>
        <taxon>Mycobacteriales</taxon>
        <taxon>Corynebacteriaceae</taxon>
        <taxon>Corynebacterium</taxon>
    </lineage>
</organism>
<dbReference type="EC" id="4.2.1.1" evidence="2 7"/>
<dbReference type="PANTHER" id="PTHR11002">
    <property type="entry name" value="CARBONIC ANHYDRASE"/>
    <property type="match status" value="1"/>
</dbReference>
<evidence type="ECO:0000256" key="1">
    <source>
        <dbReference type="ARBA" id="ARBA00006217"/>
    </source>
</evidence>
<dbReference type="Proteomes" id="UP000028504">
    <property type="component" value="Chromosome"/>
</dbReference>
<dbReference type="EMBL" id="CP008944">
    <property type="protein sequence ID" value="AIG64676.1"/>
    <property type="molecule type" value="Genomic_DNA"/>
</dbReference>
<dbReference type="PROSITE" id="PS00705">
    <property type="entry name" value="PROK_CO2_ANHYDRASE_2"/>
    <property type="match status" value="1"/>
</dbReference>
<accession>A0ABM5QPM4</accession>
<dbReference type="PANTHER" id="PTHR11002:SF79">
    <property type="entry name" value="CARBONIC ANHYDRASE 2"/>
    <property type="match status" value="1"/>
</dbReference>
<comment type="function">
    <text evidence="5">Catalyzes the reversible hydration of carbon dioxide to form bicarbonate.</text>
</comment>
<dbReference type="SUPFAM" id="SSF53056">
    <property type="entry name" value="beta-carbonic anhydrase, cab"/>
    <property type="match status" value="1"/>
</dbReference>
<proteinExistence type="inferred from homology"/>
<keyword evidence="3 7" id="KW-0862">Zinc</keyword>
<keyword evidence="4 7" id="KW-0456">Lyase</keyword>
<dbReference type="RefSeq" id="WP_038608538.1">
    <property type="nucleotide sequence ID" value="NZ_CP008944.1"/>
</dbReference>
<evidence type="ECO:0000313" key="9">
    <source>
        <dbReference type="Proteomes" id="UP000028504"/>
    </source>
</evidence>
<dbReference type="SMART" id="SM00947">
    <property type="entry name" value="Pro_CA"/>
    <property type="match status" value="1"/>
</dbReference>
<dbReference type="InterPro" id="IPR036874">
    <property type="entry name" value="Carbonic_anhydrase_sf"/>
</dbReference>
<evidence type="ECO:0000256" key="4">
    <source>
        <dbReference type="ARBA" id="ARBA00023239"/>
    </source>
</evidence>
<evidence type="ECO:0000256" key="5">
    <source>
        <dbReference type="ARBA" id="ARBA00024993"/>
    </source>
</evidence>
<evidence type="ECO:0000313" key="8">
    <source>
        <dbReference type="EMBL" id="AIG64676.1"/>
    </source>
</evidence>
<evidence type="ECO:0000256" key="2">
    <source>
        <dbReference type="ARBA" id="ARBA00012925"/>
    </source>
</evidence>
<comment type="function">
    <text evidence="7">Reversible hydration of carbon dioxide.</text>
</comment>
<dbReference type="Pfam" id="PF00484">
    <property type="entry name" value="Pro_CA"/>
    <property type="match status" value="1"/>
</dbReference>